<keyword evidence="3" id="KW-1185">Reference proteome</keyword>
<dbReference type="InterPro" id="IPR013978">
    <property type="entry name" value="MEKHLA"/>
</dbReference>
<dbReference type="RefSeq" id="WP_242774021.1">
    <property type="nucleotide sequence ID" value="NZ_JALDAY010000013.1"/>
</dbReference>
<feature type="domain" description="MEKHLA" evidence="1">
    <location>
        <begin position="14"/>
        <end position="144"/>
    </location>
</feature>
<organism evidence="2 3">
    <name type="scientific">Streptomyces cylindrosporus</name>
    <dbReference type="NCBI Taxonomy" id="2927583"/>
    <lineage>
        <taxon>Bacteria</taxon>
        <taxon>Bacillati</taxon>
        <taxon>Actinomycetota</taxon>
        <taxon>Actinomycetes</taxon>
        <taxon>Kitasatosporales</taxon>
        <taxon>Streptomycetaceae</taxon>
        <taxon>Streptomyces</taxon>
    </lineage>
</organism>
<sequence>MPASTTTLFSDDAFAQLLLSRHHLLTGSSLCPSAPGGDTARRLYKDAPFGLLAHDTGSDPMFIYANRTAQQCFEYSWAEFVRLPSRLSAAGEGQGDREKFVRSVTEHGYASGYRGLRIAKSGRRFWIEDVTVWNLVDADGTHHG</sequence>
<evidence type="ECO:0000259" key="1">
    <source>
        <dbReference type="Pfam" id="PF08670"/>
    </source>
</evidence>
<dbReference type="Proteomes" id="UP001165269">
    <property type="component" value="Unassembled WGS sequence"/>
</dbReference>
<gene>
    <name evidence="2" type="ORF">MQP27_38350</name>
</gene>
<accession>A0ABS9YJ27</accession>
<evidence type="ECO:0000313" key="3">
    <source>
        <dbReference type="Proteomes" id="UP001165269"/>
    </source>
</evidence>
<evidence type="ECO:0000313" key="2">
    <source>
        <dbReference type="EMBL" id="MCI3276944.1"/>
    </source>
</evidence>
<dbReference type="InterPro" id="IPR035965">
    <property type="entry name" value="PAS-like_dom_sf"/>
</dbReference>
<name>A0ABS9YJ27_9ACTN</name>
<dbReference type="Pfam" id="PF08670">
    <property type="entry name" value="MEKHLA"/>
    <property type="match status" value="1"/>
</dbReference>
<dbReference type="Gene3D" id="3.30.450.20">
    <property type="entry name" value="PAS domain"/>
    <property type="match status" value="1"/>
</dbReference>
<reference evidence="2" key="1">
    <citation type="submission" date="2022-03" db="EMBL/GenBank/DDBJ databases">
        <title>Streptomyces 7R015 and 7R016 isolated from Barleria lupulina in Thailand.</title>
        <authorList>
            <person name="Kanchanasin P."/>
            <person name="Phongsopitanun W."/>
            <person name="Tanasupawat S."/>
        </authorList>
    </citation>
    <scope>NUCLEOTIDE SEQUENCE</scope>
    <source>
        <strain evidence="2">7R015</strain>
    </source>
</reference>
<comment type="caution">
    <text evidence="2">The sequence shown here is derived from an EMBL/GenBank/DDBJ whole genome shotgun (WGS) entry which is preliminary data.</text>
</comment>
<protein>
    <submittedName>
        <fullName evidence="2">MEKHLA domain-containing protein</fullName>
    </submittedName>
</protein>
<dbReference type="EMBL" id="JALDAY010000013">
    <property type="protein sequence ID" value="MCI3276944.1"/>
    <property type="molecule type" value="Genomic_DNA"/>
</dbReference>
<dbReference type="SUPFAM" id="SSF55785">
    <property type="entry name" value="PYP-like sensor domain (PAS domain)"/>
    <property type="match status" value="1"/>
</dbReference>
<proteinExistence type="predicted"/>